<dbReference type="RefSeq" id="WP_184244004.1">
    <property type="nucleotide sequence ID" value="NZ_BAAACU010000022.1"/>
</dbReference>
<evidence type="ECO:0000313" key="1">
    <source>
        <dbReference type="EMBL" id="MBB6511616.1"/>
    </source>
</evidence>
<sequence>MTVTKKELESKLQNLMNIVDEMEVRWNFRHADMQIDNKWQVNHVTLKEDIS</sequence>
<comment type="caution">
    <text evidence="1">The sequence shown here is derived from an EMBL/GenBank/DDBJ whole genome shotgun (WGS) entry which is preliminary data.</text>
</comment>
<keyword evidence="2" id="KW-1185">Reference proteome</keyword>
<proteinExistence type="predicted"/>
<dbReference type="EMBL" id="JACHON010000001">
    <property type="protein sequence ID" value="MBB6511616.1"/>
    <property type="molecule type" value="Genomic_DNA"/>
</dbReference>
<evidence type="ECO:0000313" key="2">
    <source>
        <dbReference type="Proteomes" id="UP000572212"/>
    </source>
</evidence>
<name>A0A841RJE9_9BACI</name>
<dbReference type="Proteomes" id="UP000572212">
    <property type="component" value="Unassembled WGS sequence"/>
</dbReference>
<dbReference type="AlphaFoldDB" id="A0A841RJE9"/>
<reference evidence="1 2" key="1">
    <citation type="submission" date="2020-08" db="EMBL/GenBank/DDBJ databases">
        <title>Genomic Encyclopedia of Type Strains, Phase IV (KMG-IV): sequencing the most valuable type-strain genomes for metagenomic binning, comparative biology and taxonomic classification.</title>
        <authorList>
            <person name="Goeker M."/>
        </authorList>
    </citation>
    <scope>NUCLEOTIDE SEQUENCE [LARGE SCALE GENOMIC DNA]</scope>
    <source>
        <strain evidence="1 2">DSM 11805</strain>
    </source>
</reference>
<gene>
    <name evidence="1" type="ORF">GGQ92_000383</name>
</gene>
<organism evidence="1 2">
    <name type="scientific">Gracilibacillus halotolerans</name>
    <dbReference type="NCBI Taxonomy" id="74386"/>
    <lineage>
        <taxon>Bacteria</taxon>
        <taxon>Bacillati</taxon>
        <taxon>Bacillota</taxon>
        <taxon>Bacilli</taxon>
        <taxon>Bacillales</taxon>
        <taxon>Bacillaceae</taxon>
        <taxon>Gracilibacillus</taxon>
    </lineage>
</organism>
<accession>A0A841RJE9</accession>
<protein>
    <submittedName>
        <fullName evidence="1">Cell fate (Sporulation/competence/biofilm development) regulator YmcA (YheA/YmcA/DUF963 family)</fullName>
    </submittedName>
</protein>